<feature type="binding site" evidence="8">
    <location>
        <position position="179"/>
    </location>
    <ligand>
        <name>deamido-NAD(+)</name>
        <dbReference type="ChEBI" id="CHEBI:58437"/>
        <note>ligand shared between two neighboring subunits</note>
    </ligand>
</feature>
<evidence type="ECO:0000259" key="11">
    <source>
        <dbReference type="Pfam" id="PF02540"/>
    </source>
</evidence>
<dbReference type="PANTHER" id="PTHR23090">
    <property type="entry name" value="NH 3 /GLUTAMINE-DEPENDENT NAD + SYNTHETASE"/>
    <property type="match status" value="1"/>
</dbReference>
<keyword evidence="5 8" id="KW-0067">ATP-binding</keyword>
<dbReference type="Pfam" id="PF02540">
    <property type="entry name" value="NAD_synthase"/>
    <property type="match status" value="1"/>
</dbReference>
<dbReference type="SUPFAM" id="SSF52402">
    <property type="entry name" value="Adenine nucleotide alpha hydrolases-like"/>
    <property type="match status" value="1"/>
</dbReference>
<accession>A0A7K1UIN5</accession>
<comment type="function">
    <text evidence="8">Catalyzes the ATP-dependent amidation of deamido-NAD to form NAD. Uses ammonia as a nitrogen source.</text>
</comment>
<feature type="binding site" evidence="8">
    <location>
        <position position="164"/>
    </location>
    <ligand>
        <name>Mg(2+)</name>
        <dbReference type="ChEBI" id="CHEBI:18420"/>
    </ligand>
</feature>
<keyword evidence="2 8" id="KW-0436">Ligase</keyword>
<feature type="binding site" evidence="8">
    <location>
        <position position="159"/>
    </location>
    <ligand>
        <name>ATP</name>
        <dbReference type="ChEBI" id="CHEBI:30616"/>
    </ligand>
</feature>
<dbReference type="CDD" id="cd00553">
    <property type="entry name" value="NAD_synthase"/>
    <property type="match status" value="1"/>
</dbReference>
<dbReference type="InterPro" id="IPR022310">
    <property type="entry name" value="NAD/GMP_synthase"/>
</dbReference>
<dbReference type="EMBL" id="WRPM01000059">
    <property type="protein sequence ID" value="MVT26345.1"/>
    <property type="molecule type" value="Genomic_DNA"/>
</dbReference>
<evidence type="ECO:0000256" key="8">
    <source>
        <dbReference type="HAMAP-Rule" id="MF_00193"/>
    </source>
</evidence>
<reference evidence="12 13" key="1">
    <citation type="submission" date="2019-12" db="EMBL/GenBank/DDBJ databases">
        <title>Nesterenkonia muleiensis sp. nov., a novel actinobacterium isolated from sap of Populus euphratica.</title>
        <authorList>
            <person name="Wang R."/>
        </authorList>
    </citation>
    <scope>NUCLEOTIDE SEQUENCE [LARGE SCALE GENOMIC DNA]</scope>
    <source>
        <strain evidence="12 13">F10</strain>
    </source>
</reference>
<feature type="binding site" evidence="8">
    <location>
        <position position="210"/>
    </location>
    <ligand>
        <name>ATP</name>
        <dbReference type="ChEBI" id="CHEBI:30616"/>
    </ligand>
</feature>
<comment type="pathway">
    <text evidence="8">Cofactor biosynthesis; NAD(+) biosynthesis; NAD(+) from deamido-NAD(+) (ammonia route): step 1/1.</text>
</comment>
<protein>
    <recommendedName>
        <fullName evidence="8 10">NH(3)-dependent NAD(+) synthetase</fullName>
        <ecNumber evidence="8 10">6.3.1.5</ecNumber>
    </recommendedName>
</protein>
<evidence type="ECO:0000256" key="1">
    <source>
        <dbReference type="ARBA" id="ARBA00005859"/>
    </source>
</evidence>
<comment type="similarity">
    <text evidence="1 8 9">Belongs to the NAD synthetase family.</text>
</comment>
<dbReference type="OrthoDB" id="3266517at2"/>
<feature type="domain" description="NAD/GMP synthase" evidence="11">
    <location>
        <begin position="24"/>
        <end position="264"/>
    </location>
</feature>
<name>A0A7K1UIN5_9MICC</name>
<keyword evidence="7 8" id="KW-0520">NAD</keyword>
<feature type="binding site" evidence="8">
    <location>
        <position position="188"/>
    </location>
    <ligand>
        <name>ATP</name>
        <dbReference type="ChEBI" id="CHEBI:30616"/>
    </ligand>
</feature>
<feature type="binding site" evidence="8">
    <location>
        <position position="52"/>
    </location>
    <ligand>
        <name>Mg(2+)</name>
        <dbReference type="ChEBI" id="CHEBI:18420"/>
    </ligand>
</feature>
<dbReference type="AlphaFoldDB" id="A0A7K1UIN5"/>
<dbReference type="PANTHER" id="PTHR23090:SF7">
    <property type="entry name" value="NH(3)-DEPENDENT NAD(+) SYNTHETASE"/>
    <property type="match status" value="1"/>
</dbReference>
<dbReference type="InterPro" id="IPR014729">
    <property type="entry name" value="Rossmann-like_a/b/a_fold"/>
</dbReference>
<dbReference type="InterPro" id="IPR022926">
    <property type="entry name" value="NH(3)-dep_NAD(+)_synth"/>
</dbReference>
<feature type="binding site" evidence="8">
    <location>
        <begin position="46"/>
        <end position="53"/>
    </location>
    <ligand>
        <name>ATP</name>
        <dbReference type="ChEBI" id="CHEBI:30616"/>
    </ligand>
</feature>
<dbReference type="HAMAP" id="MF_00193">
    <property type="entry name" value="NadE_ammonia_dep"/>
    <property type="match status" value="1"/>
</dbReference>
<dbReference type="GO" id="GO:0008795">
    <property type="term" value="F:NAD+ synthase activity"/>
    <property type="evidence" value="ECO:0007669"/>
    <property type="project" value="UniProtKB-UniRule"/>
</dbReference>
<dbReference type="NCBIfam" id="TIGR00552">
    <property type="entry name" value="nadE"/>
    <property type="match status" value="1"/>
</dbReference>
<feature type="binding site" description="in other chain" evidence="8">
    <location>
        <position position="139"/>
    </location>
    <ligand>
        <name>deamido-NAD(+)</name>
        <dbReference type="ChEBI" id="CHEBI:58437"/>
        <note>ligand shared between two neighboring subunits</note>
    </ligand>
</feature>
<feature type="binding site" description="in other chain" evidence="8">
    <location>
        <position position="172"/>
    </location>
    <ligand>
        <name>deamido-NAD(+)</name>
        <dbReference type="ChEBI" id="CHEBI:58437"/>
        <note>ligand shared between two neighboring subunits</note>
    </ligand>
</feature>
<evidence type="ECO:0000256" key="2">
    <source>
        <dbReference type="ARBA" id="ARBA00022598"/>
    </source>
</evidence>
<feature type="binding site" description="in other chain" evidence="8">
    <location>
        <begin position="259"/>
        <end position="260"/>
    </location>
    <ligand>
        <name>deamido-NAD(+)</name>
        <dbReference type="ChEBI" id="CHEBI:58437"/>
        <note>ligand shared between two neighboring subunits</note>
    </ligand>
</feature>
<evidence type="ECO:0000313" key="13">
    <source>
        <dbReference type="Proteomes" id="UP000460157"/>
    </source>
</evidence>
<keyword evidence="4 8" id="KW-0547">Nucleotide-binding</keyword>
<dbReference type="GO" id="GO:0005524">
    <property type="term" value="F:ATP binding"/>
    <property type="evidence" value="ECO:0007669"/>
    <property type="project" value="UniProtKB-UniRule"/>
</dbReference>
<dbReference type="Proteomes" id="UP000460157">
    <property type="component" value="Unassembled WGS sequence"/>
</dbReference>
<dbReference type="Gene3D" id="3.40.50.620">
    <property type="entry name" value="HUPs"/>
    <property type="match status" value="1"/>
</dbReference>
<sequence>MRELQKTIVEEMGVKPQIDVDEEVERRSSFLASYAKHAGAKGFVLGISGGVDSTLAGYFCQKAAEKLRAEGTDARFHAMRLPHGIQQDEADAQSALEFIGPDHTHTFNIEKAVTGVDVAFNEAFGNRLQDYHRGNVKARLRMTAQYAVAGENSALVVGTDHGAESITGFFTKFGDGGADILPNFTLNKRQIRQILKHLGAEERLWSKAPTADLLDDNPGQLDEAELGITYDQIDDYLEGRDIDDDAAERLEQHYLRTRHKRTVPVTLLDDWWQSS</sequence>
<evidence type="ECO:0000256" key="9">
    <source>
        <dbReference type="RuleBase" id="RU003811"/>
    </source>
</evidence>
<organism evidence="12 13">
    <name type="scientific">Nesterenkonia alkaliphila</name>
    <dbReference type="NCBI Taxonomy" id="1463631"/>
    <lineage>
        <taxon>Bacteria</taxon>
        <taxon>Bacillati</taxon>
        <taxon>Actinomycetota</taxon>
        <taxon>Actinomycetes</taxon>
        <taxon>Micrococcales</taxon>
        <taxon>Micrococcaceae</taxon>
        <taxon>Nesterenkonia</taxon>
    </lineage>
</organism>
<dbReference type="GO" id="GO:0005737">
    <property type="term" value="C:cytoplasm"/>
    <property type="evidence" value="ECO:0007669"/>
    <property type="project" value="InterPro"/>
</dbReference>
<gene>
    <name evidence="8 12" type="primary">nadE</name>
    <name evidence="12" type="ORF">GNZ21_08255</name>
</gene>
<evidence type="ECO:0000256" key="10">
    <source>
        <dbReference type="RuleBase" id="RU003812"/>
    </source>
</evidence>
<keyword evidence="13" id="KW-1185">Reference proteome</keyword>
<comment type="subunit">
    <text evidence="8">Homodimer.</text>
</comment>
<evidence type="ECO:0000256" key="6">
    <source>
        <dbReference type="ARBA" id="ARBA00022842"/>
    </source>
</evidence>
<comment type="caution">
    <text evidence="12">The sequence shown here is derived from an EMBL/GenBank/DDBJ whole genome shotgun (WGS) entry which is preliminary data.</text>
</comment>
<keyword evidence="3 8" id="KW-0479">Metal-binding</keyword>
<dbReference type="GO" id="GO:0046872">
    <property type="term" value="F:metal ion binding"/>
    <property type="evidence" value="ECO:0007669"/>
    <property type="project" value="UniProtKB-KW"/>
</dbReference>
<evidence type="ECO:0000256" key="5">
    <source>
        <dbReference type="ARBA" id="ARBA00022840"/>
    </source>
</evidence>
<evidence type="ECO:0000313" key="12">
    <source>
        <dbReference type="EMBL" id="MVT26345.1"/>
    </source>
</evidence>
<dbReference type="GO" id="GO:0003952">
    <property type="term" value="F:NAD+ synthase (glutamine-hydrolyzing) activity"/>
    <property type="evidence" value="ECO:0007669"/>
    <property type="project" value="InterPro"/>
</dbReference>
<proteinExistence type="inferred from homology"/>
<dbReference type="UniPathway" id="UPA00253">
    <property type="reaction ID" value="UER00333"/>
</dbReference>
<dbReference type="NCBIfam" id="NF001979">
    <property type="entry name" value="PRK00768.1"/>
    <property type="match status" value="1"/>
</dbReference>
<dbReference type="EC" id="6.3.1.5" evidence="8 10"/>
<keyword evidence="6 8" id="KW-0460">Magnesium</keyword>
<evidence type="ECO:0000256" key="4">
    <source>
        <dbReference type="ARBA" id="ARBA00022741"/>
    </source>
</evidence>
<evidence type="ECO:0000256" key="7">
    <source>
        <dbReference type="ARBA" id="ARBA00023027"/>
    </source>
</evidence>
<comment type="catalytic activity">
    <reaction evidence="8 10">
        <text>deamido-NAD(+) + NH4(+) + ATP = AMP + diphosphate + NAD(+) + H(+)</text>
        <dbReference type="Rhea" id="RHEA:21188"/>
        <dbReference type="ChEBI" id="CHEBI:15378"/>
        <dbReference type="ChEBI" id="CHEBI:28938"/>
        <dbReference type="ChEBI" id="CHEBI:30616"/>
        <dbReference type="ChEBI" id="CHEBI:33019"/>
        <dbReference type="ChEBI" id="CHEBI:57540"/>
        <dbReference type="ChEBI" id="CHEBI:58437"/>
        <dbReference type="ChEBI" id="CHEBI:456215"/>
        <dbReference type="EC" id="6.3.1.5"/>
    </reaction>
</comment>
<dbReference type="RefSeq" id="WP_157323194.1">
    <property type="nucleotide sequence ID" value="NZ_BMFX01000011.1"/>
</dbReference>
<evidence type="ECO:0000256" key="3">
    <source>
        <dbReference type="ARBA" id="ARBA00022723"/>
    </source>
</evidence>
<dbReference type="GO" id="GO:0009435">
    <property type="term" value="P:NAD+ biosynthetic process"/>
    <property type="evidence" value="ECO:0007669"/>
    <property type="project" value="UniProtKB-UniRule"/>
</dbReference>
<dbReference type="InterPro" id="IPR003694">
    <property type="entry name" value="NAD_synthase"/>
</dbReference>
<dbReference type="GO" id="GO:0004359">
    <property type="term" value="F:glutaminase activity"/>
    <property type="evidence" value="ECO:0007669"/>
    <property type="project" value="InterPro"/>
</dbReference>